<dbReference type="RefSeq" id="WP_339970010.1">
    <property type="nucleotide sequence ID" value="NZ_JBBHJY010000014.1"/>
</dbReference>
<accession>A0ABU8SFW4</accession>
<comment type="caution">
    <text evidence="6">The sequence shown here is derived from an EMBL/GenBank/DDBJ whole genome shotgun (WGS) entry which is preliminary data.</text>
</comment>
<feature type="transmembrane region" description="Helical" evidence="4">
    <location>
        <begin position="319"/>
        <end position="344"/>
    </location>
</feature>
<evidence type="ECO:0000313" key="6">
    <source>
        <dbReference type="EMBL" id="MEJ6012128.1"/>
    </source>
</evidence>
<feature type="transmembrane region" description="Helical" evidence="4">
    <location>
        <begin position="84"/>
        <end position="101"/>
    </location>
</feature>
<evidence type="ECO:0000256" key="2">
    <source>
        <dbReference type="ARBA" id="ARBA00022989"/>
    </source>
</evidence>
<evidence type="ECO:0000259" key="5">
    <source>
        <dbReference type="PROSITE" id="PS50850"/>
    </source>
</evidence>
<proteinExistence type="predicted"/>
<feature type="transmembrane region" description="Helical" evidence="4">
    <location>
        <begin position="174"/>
        <end position="195"/>
    </location>
</feature>
<feature type="transmembrane region" description="Helical" evidence="4">
    <location>
        <begin position="296"/>
        <end position="313"/>
    </location>
</feature>
<name>A0ABU8SFW4_9SPHN</name>
<evidence type="ECO:0000256" key="4">
    <source>
        <dbReference type="SAM" id="Phobius"/>
    </source>
</evidence>
<dbReference type="PROSITE" id="PS50850">
    <property type="entry name" value="MFS"/>
    <property type="match status" value="1"/>
</dbReference>
<keyword evidence="1 4" id="KW-0812">Transmembrane</keyword>
<dbReference type="InterPro" id="IPR020846">
    <property type="entry name" value="MFS_dom"/>
</dbReference>
<sequence>MAQTQMTAGQEWKRYWTLVLASSIGVSFFSFMSPALGLFMESLTREFGWSRTQISLGMSLGAIITVIGSPFAGMLIDRWGSRRLALPGLVLTAASIAAFGLSTGSVALWIGMWLIFGFISMTVKTTVWSTAVAGVFDTSRGLALGVTLSGTAAAQVIVAPLGNWLIATQGWRAAFLWLGFGWGAVALLFSLLFLYDIHDHRRAAIKNGGEALTAREDLSGLTVAQAWRNSALWRVAIATLLILAVTIAVNVHQFPILVDAGLTRADAGWIGSAVGIAGIVGKLVTGWLLDRFHARWIGGITLASTAIAFPLLIKGVSGTPVIVAAMMVSGYAAGTKIQICNYLTARYAGIRNYGTIFGFMASMIALAGAIGPLLGGVAYDMSGSYAPLLWGGAVISLISGALIFSLGRYPDWTADPDATPRR</sequence>
<dbReference type="InterPro" id="IPR050327">
    <property type="entry name" value="Proton-linked_MCT"/>
</dbReference>
<gene>
    <name evidence="6" type="ORF">WG900_19665</name>
</gene>
<reference evidence="6 7" key="1">
    <citation type="submission" date="2024-03" db="EMBL/GenBank/DDBJ databases">
        <authorList>
            <person name="Jo J.-H."/>
        </authorList>
    </citation>
    <scope>NUCLEOTIDE SEQUENCE [LARGE SCALE GENOMIC DNA]</scope>
    <source>
        <strain evidence="6 7">AS3R-12</strain>
    </source>
</reference>
<feature type="transmembrane region" description="Helical" evidence="4">
    <location>
        <begin position="141"/>
        <end position="162"/>
    </location>
</feature>
<dbReference type="PANTHER" id="PTHR11360:SF290">
    <property type="entry name" value="MONOCARBOXYLATE MFS PERMEASE"/>
    <property type="match status" value="1"/>
</dbReference>
<evidence type="ECO:0000313" key="7">
    <source>
        <dbReference type="Proteomes" id="UP001379235"/>
    </source>
</evidence>
<feature type="transmembrane region" description="Helical" evidence="4">
    <location>
        <begin position="231"/>
        <end position="249"/>
    </location>
</feature>
<feature type="domain" description="Major facilitator superfamily (MFS) profile" evidence="5">
    <location>
        <begin position="18"/>
        <end position="411"/>
    </location>
</feature>
<feature type="transmembrane region" description="Helical" evidence="4">
    <location>
        <begin position="107"/>
        <end position="129"/>
    </location>
</feature>
<feature type="transmembrane region" description="Helical" evidence="4">
    <location>
        <begin position="385"/>
        <end position="406"/>
    </location>
</feature>
<keyword evidence="2 4" id="KW-1133">Transmembrane helix</keyword>
<keyword evidence="7" id="KW-1185">Reference proteome</keyword>
<dbReference type="InterPro" id="IPR011701">
    <property type="entry name" value="MFS"/>
</dbReference>
<dbReference type="Gene3D" id="1.20.1250.20">
    <property type="entry name" value="MFS general substrate transporter like domains"/>
    <property type="match status" value="2"/>
</dbReference>
<dbReference type="Pfam" id="PF07690">
    <property type="entry name" value="MFS_1"/>
    <property type="match status" value="2"/>
</dbReference>
<evidence type="ECO:0000256" key="1">
    <source>
        <dbReference type="ARBA" id="ARBA00022692"/>
    </source>
</evidence>
<keyword evidence="3 4" id="KW-0472">Membrane</keyword>
<organism evidence="6 7">
    <name type="scientific">Novosphingobium aquae</name>
    <dbReference type="NCBI Taxonomy" id="3133435"/>
    <lineage>
        <taxon>Bacteria</taxon>
        <taxon>Pseudomonadati</taxon>
        <taxon>Pseudomonadota</taxon>
        <taxon>Alphaproteobacteria</taxon>
        <taxon>Sphingomonadales</taxon>
        <taxon>Sphingomonadaceae</taxon>
        <taxon>Novosphingobium</taxon>
    </lineage>
</organism>
<dbReference type="InterPro" id="IPR036259">
    <property type="entry name" value="MFS_trans_sf"/>
</dbReference>
<dbReference type="PANTHER" id="PTHR11360">
    <property type="entry name" value="MONOCARBOXYLATE TRANSPORTER"/>
    <property type="match status" value="1"/>
</dbReference>
<feature type="transmembrane region" description="Helical" evidence="4">
    <location>
        <begin position="15"/>
        <end position="40"/>
    </location>
</feature>
<feature type="transmembrane region" description="Helical" evidence="4">
    <location>
        <begin position="269"/>
        <end position="289"/>
    </location>
</feature>
<dbReference type="SUPFAM" id="SSF103473">
    <property type="entry name" value="MFS general substrate transporter"/>
    <property type="match status" value="1"/>
</dbReference>
<dbReference type="EMBL" id="JBBHJY010000014">
    <property type="protein sequence ID" value="MEJ6012128.1"/>
    <property type="molecule type" value="Genomic_DNA"/>
</dbReference>
<protein>
    <submittedName>
        <fullName evidence="6">MFS transporter</fullName>
    </submittedName>
</protein>
<feature type="transmembrane region" description="Helical" evidence="4">
    <location>
        <begin position="356"/>
        <end position="379"/>
    </location>
</feature>
<feature type="transmembrane region" description="Helical" evidence="4">
    <location>
        <begin position="52"/>
        <end position="72"/>
    </location>
</feature>
<dbReference type="CDD" id="cd17355">
    <property type="entry name" value="MFS_YcxA_like"/>
    <property type="match status" value="1"/>
</dbReference>
<dbReference type="Proteomes" id="UP001379235">
    <property type="component" value="Unassembled WGS sequence"/>
</dbReference>
<evidence type="ECO:0000256" key="3">
    <source>
        <dbReference type="ARBA" id="ARBA00023136"/>
    </source>
</evidence>